<evidence type="ECO:0000313" key="1">
    <source>
        <dbReference type="EMBL" id="RGV29261.1"/>
    </source>
</evidence>
<dbReference type="RefSeq" id="WP_118107426.1">
    <property type="nucleotide sequence ID" value="NZ_QRYW01000006.1"/>
</dbReference>
<accession>A0A412WPY4</accession>
<protein>
    <submittedName>
        <fullName evidence="1">Uncharacterized protein</fullName>
    </submittedName>
</protein>
<name>A0A412WPY4_9BACT</name>
<proteinExistence type="predicted"/>
<sequence length="129" mass="15329">MEKITDKVKSFEDACKHLGLNPNDLPVVYMLPEKDRKSIIAFYKLTIIIRALNEGWEPDWSNWDEWKYYNWFYVEKGGDQRSSGFRYYDTHCTATGTSTGSRLCFKNIELAKYAAEQFKELYREYLLIL</sequence>
<comment type="caution">
    <text evidence="1">The sequence shown here is derived from an EMBL/GenBank/DDBJ whole genome shotgun (WGS) entry which is preliminary data.</text>
</comment>
<organism evidence="1 2">
    <name type="scientific">Odoribacter splanchnicus</name>
    <dbReference type="NCBI Taxonomy" id="28118"/>
    <lineage>
        <taxon>Bacteria</taxon>
        <taxon>Pseudomonadati</taxon>
        <taxon>Bacteroidota</taxon>
        <taxon>Bacteroidia</taxon>
        <taxon>Bacteroidales</taxon>
        <taxon>Odoribacteraceae</taxon>
        <taxon>Odoribacter</taxon>
    </lineage>
</organism>
<dbReference type="AlphaFoldDB" id="A0A412WPY4"/>
<evidence type="ECO:0000313" key="2">
    <source>
        <dbReference type="Proteomes" id="UP000283426"/>
    </source>
</evidence>
<gene>
    <name evidence="1" type="ORF">DWW24_04050</name>
</gene>
<dbReference type="EMBL" id="QRYW01000006">
    <property type="protein sequence ID" value="RGV29261.1"/>
    <property type="molecule type" value="Genomic_DNA"/>
</dbReference>
<reference evidence="1 2" key="1">
    <citation type="submission" date="2018-08" db="EMBL/GenBank/DDBJ databases">
        <title>A genome reference for cultivated species of the human gut microbiota.</title>
        <authorList>
            <person name="Zou Y."/>
            <person name="Xue W."/>
            <person name="Luo G."/>
        </authorList>
    </citation>
    <scope>NUCLEOTIDE SEQUENCE [LARGE SCALE GENOMIC DNA]</scope>
    <source>
        <strain evidence="1 2">AF14-6AC</strain>
    </source>
</reference>
<dbReference type="Proteomes" id="UP000283426">
    <property type="component" value="Unassembled WGS sequence"/>
</dbReference>